<dbReference type="RefSeq" id="WP_189008763.1">
    <property type="nucleotide sequence ID" value="NZ_BMOD01000040.1"/>
</dbReference>
<dbReference type="Proteomes" id="UP000632222">
    <property type="component" value="Unassembled WGS sequence"/>
</dbReference>
<protein>
    <submittedName>
        <fullName evidence="1">Uncharacterized protein</fullName>
    </submittedName>
</protein>
<keyword evidence="2" id="KW-1185">Reference proteome</keyword>
<organism evidence="1 2">
    <name type="scientific">Deinococcus roseus</name>
    <dbReference type="NCBI Taxonomy" id="392414"/>
    <lineage>
        <taxon>Bacteria</taxon>
        <taxon>Thermotogati</taxon>
        <taxon>Deinococcota</taxon>
        <taxon>Deinococci</taxon>
        <taxon>Deinococcales</taxon>
        <taxon>Deinococcaceae</taxon>
        <taxon>Deinococcus</taxon>
    </lineage>
</organism>
<dbReference type="EMBL" id="BMOD01000040">
    <property type="protein sequence ID" value="GGJ57650.1"/>
    <property type="molecule type" value="Genomic_DNA"/>
</dbReference>
<gene>
    <name evidence="1" type="ORF">GCM10008938_49670</name>
</gene>
<evidence type="ECO:0000313" key="1">
    <source>
        <dbReference type="EMBL" id="GGJ57650.1"/>
    </source>
</evidence>
<evidence type="ECO:0000313" key="2">
    <source>
        <dbReference type="Proteomes" id="UP000632222"/>
    </source>
</evidence>
<proteinExistence type="predicted"/>
<comment type="caution">
    <text evidence="1">The sequence shown here is derived from an EMBL/GenBank/DDBJ whole genome shotgun (WGS) entry which is preliminary data.</text>
</comment>
<accession>A0ABQ2DH85</accession>
<name>A0ABQ2DH85_9DEIO</name>
<sequence>MTDLTTTIAQLDKSGWKPFYDWQFTKSPSVFFFSLYIIPQGLVVLEVLTQSQDDFRVAFAGAFETLEDMLDHLSNHPDLQELHWEFSNALLQHRGMIQ</sequence>
<reference evidence="2" key="1">
    <citation type="journal article" date="2019" name="Int. J. Syst. Evol. Microbiol.">
        <title>The Global Catalogue of Microorganisms (GCM) 10K type strain sequencing project: providing services to taxonomists for standard genome sequencing and annotation.</title>
        <authorList>
            <consortium name="The Broad Institute Genomics Platform"/>
            <consortium name="The Broad Institute Genome Sequencing Center for Infectious Disease"/>
            <person name="Wu L."/>
            <person name="Ma J."/>
        </authorList>
    </citation>
    <scope>NUCLEOTIDE SEQUENCE [LARGE SCALE GENOMIC DNA]</scope>
    <source>
        <strain evidence="2">JCM 14370</strain>
    </source>
</reference>